<name>A0ABY5ZFA6_9ACTN</name>
<evidence type="ECO:0000313" key="5">
    <source>
        <dbReference type="Proteomes" id="UP001058271"/>
    </source>
</evidence>
<reference evidence="4" key="1">
    <citation type="submission" date="2021-04" db="EMBL/GenBank/DDBJ databases">
        <title>Biosynthetic gene clusters of Dactylosporangioum roseum.</title>
        <authorList>
            <person name="Hartkoorn R.C."/>
            <person name="Beaudoing E."/>
            <person name="Hot D."/>
            <person name="Moureu S."/>
        </authorList>
    </citation>
    <scope>NUCLEOTIDE SEQUENCE</scope>
    <source>
        <strain evidence="4">NRRL B-16295</strain>
    </source>
</reference>
<dbReference type="InterPro" id="IPR001031">
    <property type="entry name" value="Thioesterase"/>
</dbReference>
<accession>A0ABY5ZFA6</accession>
<dbReference type="RefSeq" id="WP_260728837.1">
    <property type="nucleotide sequence ID" value="NZ_BAAABS010000089.1"/>
</dbReference>
<keyword evidence="5" id="KW-1185">Reference proteome</keyword>
<dbReference type="EMBL" id="CP073721">
    <property type="protein sequence ID" value="UWZ39432.1"/>
    <property type="molecule type" value="Genomic_DNA"/>
</dbReference>
<dbReference type="PANTHER" id="PTHR11487">
    <property type="entry name" value="THIOESTERASE"/>
    <property type="match status" value="1"/>
</dbReference>
<sequence>MSPRWFVPLAARPAAVTRLFMFPAAGGGPGSFADLAARLPAEIEPWSVNLPGRQARLHEPPWTDLTAVVDTLADRLAPLSRDPFALFGYCGGALMAYLVARRLHVAGRRPVRLLVGSAAAPDLAMVPRRLHLLASDRFWAQILDQGGVHPELAGQPELRPVFEPALRADFALLAGYRHARCGPLPFGISVLYGSSDRSLHRGALLGWRRQTDRPLALEGVTATHWLVEDAADRLSRVIGAHLTSNPRAVSAP</sequence>
<dbReference type="Gene3D" id="3.40.50.1820">
    <property type="entry name" value="alpha/beta hydrolase"/>
    <property type="match status" value="1"/>
</dbReference>
<organism evidence="4 5">
    <name type="scientific">Dactylosporangium roseum</name>
    <dbReference type="NCBI Taxonomy" id="47989"/>
    <lineage>
        <taxon>Bacteria</taxon>
        <taxon>Bacillati</taxon>
        <taxon>Actinomycetota</taxon>
        <taxon>Actinomycetes</taxon>
        <taxon>Micromonosporales</taxon>
        <taxon>Micromonosporaceae</taxon>
        <taxon>Dactylosporangium</taxon>
    </lineage>
</organism>
<dbReference type="InterPro" id="IPR029058">
    <property type="entry name" value="AB_hydrolase_fold"/>
</dbReference>
<keyword evidence="2" id="KW-0378">Hydrolase</keyword>
<gene>
    <name evidence="4" type="ORF">Drose_15025</name>
</gene>
<dbReference type="InterPro" id="IPR020802">
    <property type="entry name" value="TesA-like"/>
</dbReference>
<feature type="domain" description="Thioesterase TesA-like" evidence="3">
    <location>
        <begin position="23"/>
        <end position="242"/>
    </location>
</feature>
<evidence type="ECO:0000256" key="2">
    <source>
        <dbReference type="ARBA" id="ARBA00022801"/>
    </source>
</evidence>
<dbReference type="PANTHER" id="PTHR11487:SF0">
    <property type="entry name" value="S-ACYL FATTY ACID SYNTHASE THIOESTERASE, MEDIUM CHAIN"/>
    <property type="match status" value="1"/>
</dbReference>
<evidence type="ECO:0000313" key="4">
    <source>
        <dbReference type="EMBL" id="UWZ39432.1"/>
    </source>
</evidence>
<evidence type="ECO:0000259" key="3">
    <source>
        <dbReference type="SMART" id="SM00824"/>
    </source>
</evidence>
<dbReference type="Proteomes" id="UP001058271">
    <property type="component" value="Chromosome"/>
</dbReference>
<dbReference type="SUPFAM" id="SSF53474">
    <property type="entry name" value="alpha/beta-Hydrolases"/>
    <property type="match status" value="1"/>
</dbReference>
<comment type="similarity">
    <text evidence="1">Belongs to the thioesterase family.</text>
</comment>
<dbReference type="SMART" id="SM00824">
    <property type="entry name" value="PKS_TE"/>
    <property type="match status" value="1"/>
</dbReference>
<protein>
    <submittedName>
        <fullName evidence="4">Thioesterase</fullName>
    </submittedName>
</protein>
<dbReference type="Pfam" id="PF00975">
    <property type="entry name" value="Thioesterase"/>
    <property type="match status" value="1"/>
</dbReference>
<proteinExistence type="inferred from homology"/>
<evidence type="ECO:0000256" key="1">
    <source>
        <dbReference type="ARBA" id="ARBA00007169"/>
    </source>
</evidence>
<dbReference type="InterPro" id="IPR012223">
    <property type="entry name" value="TEII"/>
</dbReference>